<sequence>MKTIDFKNLLTPARSNIGSDVHKQLLSLRNIKALESIVHANEEEENLNWLGEAIVLLKTCDATERDHVLNTPYVYLWIARYEGFPSMDETEKQTWLWNGFVHIFLQLNIKGNHALENAELQFIVKPKDLFFMKDVTGNQASKEILVIIENNHITFEVENVLYHFNAQEFHKAMNGPFITNEVFWFEEYVNIASTAELRMNMETADIVSEDIKKSFEEALQLIKITWPEMFDEIDGNIGNIVFFNPPGLPFFSDFRVHGTIFACHVTRPVVKIAEWIIHEASHNRLNTLMCARPHLFNDMKPIYTSPWRDELRPLYGIYHGCYVHCRVLHFYRLLEQNRATYNDVSIEAEIERIGKELQLGLSTIKDHASLSPDGELLVHDMQSLVMADSD</sequence>
<dbReference type="STRING" id="264697.ABE28_020460"/>
<accession>A0A1B3XU91</accession>
<evidence type="ECO:0000313" key="1">
    <source>
        <dbReference type="EMBL" id="AOH56748.1"/>
    </source>
</evidence>
<dbReference type="InterPro" id="IPR026337">
    <property type="entry name" value="AKG_HExxH"/>
</dbReference>
<dbReference type="EMBL" id="CP017080">
    <property type="protein sequence ID" value="AOH56748.1"/>
    <property type="molecule type" value="Genomic_DNA"/>
</dbReference>
<keyword evidence="2" id="KW-1185">Reference proteome</keyword>
<dbReference type="AlphaFoldDB" id="A0A1B3XU91"/>
<gene>
    <name evidence="1" type="ORF">ABE28_020460</name>
</gene>
<dbReference type="KEGG" id="bmur:ABE28_020460"/>
<name>A0A1B3XU91_9BACI</name>
<protein>
    <recommendedName>
        <fullName evidence="3">HEXXH motif domain-containing protein</fullName>
    </recommendedName>
</protein>
<dbReference type="NCBIfam" id="TIGR04267">
    <property type="entry name" value="mod_HExxH"/>
    <property type="match status" value="1"/>
</dbReference>
<evidence type="ECO:0008006" key="3">
    <source>
        <dbReference type="Google" id="ProtNLM"/>
    </source>
</evidence>
<evidence type="ECO:0000313" key="2">
    <source>
        <dbReference type="Proteomes" id="UP000077926"/>
    </source>
</evidence>
<dbReference type="RefSeq" id="WP_064462689.1">
    <property type="nucleotide sequence ID" value="NZ_JBCNGE010000010.1"/>
</dbReference>
<dbReference type="Proteomes" id="UP000077926">
    <property type="component" value="Chromosome"/>
</dbReference>
<reference evidence="1 2" key="1">
    <citation type="submission" date="2016-08" db="EMBL/GenBank/DDBJ databases">
        <title>Complete genome sequence of Bacillus muralis G25-68, a strain with toxicity to nematodes.</title>
        <authorList>
            <person name="Zheng Z."/>
        </authorList>
    </citation>
    <scope>NUCLEOTIDE SEQUENCE [LARGE SCALE GENOMIC DNA]</scope>
    <source>
        <strain evidence="1 2">G25-68</strain>
    </source>
</reference>
<organism evidence="1 2">
    <name type="scientific">Peribacillus muralis</name>
    <dbReference type="NCBI Taxonomy" id="264697"/>
    <lineage>
        <taxon>Bacteria</taxon>
        <taxon>Bacillati</taxon>
        <taxon>Bacillota</taxon>
        <taxon>Bacilli</taxon>
        <taxon>Bacillales</taxon>
        <taxon>Bacillaceae</taxon>
        <taxon>Peribacillus</taxon>
    </lineage>
</organism>
<proteinExistence type="predicted"/>